<dbReference type="Proteomes" id="UP001222027">
    <property type="component" value="Unassembled WGS sequence"/>
</dbReference>
<feature type="compositionally biased region" description="Basic residues" evidence="1">
    <location>
        <begin position="12"/>
        <end position="21"/>
    </location>
</feature>
<proteinExistence type="predicted"/>
<keyword evidence="3" id="KW-1185">Reference proteome</keyword>
<accession>A0AAV8S1Q2</accession>
<feature type="compositionally biased region" description="Basic and acidic residues" evidence="1">
    <location>
        <begin position="32"/>
        <end position="54"/>
    </location>
</feature>
<comment type="caution">
    <text evidence="2">The sequence shown here is derived from an EMBL/GenBank/DDBJ whole genome shotgun (WGS) entry which is preliminary data.</text>
</comment>
<evidence type="ECO:0000256" key="1">
    <source>
        <dbReference type="SAM" id="MobiDB-lite"/>
    </source>
</evidence>
<feature type="compositionally biased region" description="Polar residues" evidence="1">
    <location>
        <begin position="1"/>
        <end position="10"/>
    </location>
</feature>
<protein>
    <submittedName>
        <fullName evidence="2">Uncharacterized protein</fullName>
    </submittedName>
</protein>
<reference evidence="2 3" key="1">
    <citation type="submission" date="2022-12" db="EMBL/GenBank/DDBJ databases">
        <title>Chromosome-scale assembly of the Ensete ventricosum genome.</title>
        <authorList>
            <person name="Dussert Y."/>
            <person name="Stocks J."/>
            <person name="Wendawek A."/>
            <person name="Woldeyes F."/>
            <person name="Nichols R.A."/>
            <person name="Borrell J.S."/>
        </authorList>
    </citation>
    <scope>NUCLEOTIDE SEQUENCE [LARGE SCALE GENOMIC DNA]</scope>
    <source>
        <strain evidence="3">cv. Maze</strain>
        <tissue evidence="2">Seeds</tissue>
    </source>
</reference>
<feature type="region of interest" description="Disordered" evidence="1">
    <location>
        <begin position="1"/>
        <end position="63"/>
    </location>
</feature>
<dbReference type="AlphaFoldDB" id="A0AAV8S1Q2"/>
<sequence length="80" mass="8878">MGGHATTSGPSRRPRQLKKRNLAGMPPFGEIRSAHEPPGTRKESPPPTRDRRADGGFLQGNPRGLLFSSNSLLNWRFRLT</sequence>
<name>A0AAV8S1Q2_ENSVE</name>
<evidence type="ECO:0000313" key="2">
    <source>
        <dbReference type="EMBL" id="KAJ8513407.1"/>
    </source>
</evidence>
<evidence type="ECO:0000313" key="3">
    <source>
        <dbReference type="Proteomes" id="UP001222027"/>
    </source>
</evidence>
<gene>
    <name evidence="2" type="ORF">OPV22_003841</name>
</gene>
<organism evidence="2 3">
    <name type="scientific">Ensete ventricosum</name>
    <name type="common">Abyssinian banana</name>
    <name type="synonym">Musa ensete</name>
    <dbReference type="NCBI Taxonomy" id="4639"/>
    <lineage>
        <taxon>Eukaryota</taxon>
        <taxon>Viridiplantae</taxon>
        <taxon>Streptophyta</taxon>
        <taxon>Embryophyta</taxon>
        <taxon>Tracheophyta</taxon>
        <taxon>Spermatophyta</taxon>
        <taxon>Magnoliopsida</taxon>
        <taxon>Liliopsida</taxon>
        <taxon>Zingiberales</taxon>
        <taxon>Musaceae</taxon>
        <taxon>Ensete</taxon>
    </lineage>
</organism>
<dbReference type="EMBL" id="JAQQAF010000001">
    <property type="protein sequence ID" value="KAJ8513407.1"/>
    <property type="molecule type" value="Genomic_DNA"/>
</dbReference>